<accession>A0ABQ5I2P3</accession>
<dbReference type="EMBL" id="BQNB010020288">
    <property type="protein sequence ID" value="GJT94360.1"/>
    <property type="molecule type" value="Genomic_DNA"/>
</dbReference>
<dbReference type="PANTHER" id="PTHR36617">
    <property type="entry name" value="PROTEIN, PUTATIVE-RELATED"/>
    <property type="match status" value="1"/>
</dbReference>
<comment type="caution">
    <text evidence="2">The sequence shown here is derived from an EMBL/GenBank/DDBJ whole genome shotgun (WGS) entry which is preliminary data.</text>
</comment>
<dbReference type="Proteomes" id="UP001151760">
    <property type="component" value="Unassembled WGS sequence"/>
</dbReference>
<evidence type="ECO:0000313" key="3">
    <source>
        <dbReference type="Proteomes" id="UP001151760"/>
    </source>
</evidence>
<sequence length="254" mass="29806">MLCSILREVKSLKDSGFDFSSHCKKRIGDGSCTSFWYDIWLADAPLCVQFPRLFALELDKEIVVANKMGASSVSASFRRDVRDGAERQQWDDLSSILNSVVLSSSKDRWTCDLSGDGEFKVKVIRNFIDDLFLPSSDVETRWVKFIPIKVNIFSWRARRDRLPTRVNLSRRGVLLDSHLCPLCNAAMEDVQHVFFRCDVARVVLRKICRWWDLDWQEICSFSDWDAWYVNMFRKDGDHDLYKECTYVLKEYFMF</sequence>
<keyword evidence="2" id="KW-0548">Nucleotidyltransferase</keyword>
<keyword evidence="2" id="KW-0695">RNA-directed DNA polymerase</keyword>
<reference evidence="2" key="1">
    <citation type="journal article" date="2022" name="Int. J. Mol. Sci.">
        <title>Draft Genome of Tanacetum Coccineum: Genomic Comparison of Closely Related Tanacetum-Family Plants.</title>
        <authorList>
            <person name="Yamashiro T."/>
            <person name="Shiraishi A."/>
            <person name="Nakayama K."/>
            <person name="Satake H."/>
        </authorList>
    </citation>
    <scope>NUCLEOTIDE SEQUENCE</scope>
</reference>
<protein>
    <submittedName>
        <fullName evidence="2">RNA-directed DNA polymerase, eukaryota</fullName>
    </submittedName>
</protein>
<evidence type="ECO:0000259" key="1">
    <source>
        <dbReference type="Pfam" id="PF13966"/>
    </source>
</evidence>
<dbReference type="InterPro" id="IPR026960">
    <property type="entry name" value="RVT-Znf"/>
</dbReference>
<keyword evidence="3" id="KW-1185">Reference proteome</keyword>
<dbReference type="GO" id="GO:0003964">
    <property type="term" value="F:RNA-directed DNA polymerase activity"/>
    <property type="evidence" value="ECO:0007669"/>
    <property type="project" value="UniProtKB-KW"/>
</dbReference>
<evidence type="ECO:0000313" key="2">
    <source>
        <dbReference type="EMBL" id="GJT94360.1"/>
    </source>
</evidence>
<dbReference type="Pfam" id="PF13966">
    <property type="entry name" value="zf-RVT"/>
    <property type="match status" value="1"/>
</dbReference>
<organism evidence="2 3">
    <name type="scientific">Tanacetum coccineum</name>
    <dbReference type="NCBI Taxonomy" id="301880"/>
    <lineage>
        <taxon>Eukaryota</taxon>
        <taxon>Viridiplantae</taxon>
        <taxon>Streptophyta</taxon>
        <taxon>Embryophyta</taxon>
        <taxon>Tracheophyta</taxon>
        <taxon>Spermatophyta</taxon>
        <taxon>Magnoliopsida</taxon>
        <taxon>eudicotyledons</taxon>
        <taxon>Gunneridae</taxon>
        <taxon>Pentapetalae</taxon>
        <taxon>asterids</taxon>
        <taxon>campanulids</taxon>
        <taxon>Asterales</taxon>
        <taxon>Asteraceae</taxon>
        <taxon>Asteroideae</taxon>
        <taxon>Anthemideae</taxon>
        <taxon>Anthemidinae</taxon>
        <taxon>Tanacetum</taxon>
    </lineage>
</organism>
<feature type="domain" description="Reverse transcriptase zinc-binding" evidence="1">
    <location>
        <begin position="137"/>
        <end position="201"/>
    </location>
</feature>
<keyword evidence="2" id="KW-0808">Transferase</keyword>
<proteinExistence type="predicted"/>
<dbReference type="PANTHER" id="PTHR36617:SF16">
    <property type="entry name" value="OS04G0516500 PROTEIN"/>
    <property type="match status" value="1"/>
</dbReference>
<name>A0ABQ5I2P3_9ASTR</name>
<gene>
    <name evidence="2" type="ORF">Tco_1089878</name>
</gene>
<reference evidence="2" key="2">
    <citation type="submission" date="2022-01" db="EMBL/GenBank/DDBJ databases">
        <authorList>
            <person name="Yamashiro T."/>
            <person name="Shiraishi A."/>
            <person name="Satake H."/>
            <person name="Nakayama K."/>
        </authorList>
    </citation>
    <scope>NUCLEOTIDE SEQUENCE</scope>
</reference>